<organism evidence="4">
    <name type="scientific">Timema douglasi</name>
    <name type="common">Walking stick</name>
    <dbReference type="NCBI Taxonomy" id="61478"/>
    <lineage>
        <taxon>Eukaryota</taxon>
        <taxon>Metazoa</taxon>
        <taxon>Ecdysozoa</taxon>
        <taxon>Arthropoda</taxon>
        <taxon>Hexapoda</taxon>
        <taxon>Insecta</taxon>
        <taxon>Pterygota</taxon>
        <taxon>Neoptera</taxon>
        <taxon>Polyneoptera</taxon>
        <taxon>Phasmatodea</taxon>
        <taxon>Timematodea</taxon>
        <taxon>Timematoidea</taxon>
        <taxon>Timematidae</taxon>
        <taxon>Timema</taxon>
    </lineage>
</organism>
<dbReference type="InterPro" id="IPR000073">
    <property type="entry name" value="AB_hydrolase_1"/>
</dbReference>
<evidence type="ECO:0000256" key="1">
    <source>
        <dbReference type="ARBA" id="ARBA00008645"/>
    </source>
</evidence>
<keyword evidence="2" id="KW-0378">Hydrolase</keyword>
<evidence type="ECO:0000313" key="4">
    <source>
        <dbReference type="EMBL" id="CAD7196733.1"/>
    </source>
</evidence>
<name>A0A7R8Z5F7_TIMDO</name>
<dbReference type="InterPro" id="IPR029058">
    <property type="entry name" value="AB_hydrolase_fold"/>
</dbReference>
<evidence type="ECO:0000256" key="2">
    <source>
        <dbReference type="ARBA" id="ARBA00022801"/>
    </source>
</evidence>
<dbReference type="GO" id="GO:0016020">
    <property type="term" value="C:membrane"/>
    <property type="evidence" value="ECO:0007669"/>
    <property type="project" value="TreeGrafter"/>
</dbReference>
<dbReference type="GO" id="GO:0016787">
    <property type="term" value="F:hydrolase activity"/>
    <property type="evidence" value="ECO:0007669"/>
    <property type="project" value="UniProtKB-KW"/>
</dbReference>
<protein>
    <recommendedName>
        <fullName evidence="3">AB hydrolase-1 domain-containing protein</fullName>
    </recommendedName>
</protein>
<sequence>MDTRGVFGLERSSSGKSLQIVIAGISNLDVVFRPESKSSNMVANKRRIEARSWGDISHQPVLAVHGRQDNAATFNHLIPLLPRGKYHFLCIDLPGHGLSSHFPAGLLYRVLTDYIITVRKVVDHFKWRQVIYMGHSLGGLVGYYFAGAFPELVKKLIVIDIMSHSNLPTHHHTELIRHYYEKLHEFEEKSLTKQPPRYSYKEALSRVITGRPSELSITSAKTLLTRDLKQVSEDRYIFCKDQRVKFLVFPIISNEQHMALLSSVRCPLLLIMGNQSSLKNFALAQELLQMFKKNCEEFRYFVVEGGHDLHLNNPEIVAPLVTNFLNSLKSSL</sequence>
<dbReference type="InterPro" id="IPR050266">
    <property type="entry name" value="AB_hydrolase_sf"/>
</dbReference>
<dbReference type="Pfam" id="PF00561">
    <property type="entry name" value="Abhydrolase_1"/>
    <property type="match status" value="1"/>
</dbReference>
<dbReference type="Gene3D" id="3.40.50.1820">
    <property type="entry name" value="alpha/beta hydrolase"/>
    <property type="match status" value="1"/>
</dbReference>
<dbReference type="PANTHER" id="PTHR43798">
    <property type="entry name" value="MONOACYLGLYCEROL LIPASE"/>
    <property type="match status" value="1"/>
</dbReference>
<proteinExistence type="inferred from homology"/>
<dbReference type="PRINTS" id="PR00412">
    <property type="entry name" value="EPOXHYDRLASE"/>
</dbReference>
<dbReference type="SUPFAM" id="SSF53474">
    <property type="entry name" value="alpha/beta-Hydrolases"/>
    <property type="match status" value="1"/>
</dbReference>
<dbReference type="EMBL" id="OA565307">
    <property type="protein sequence ID" value="CAD7196733.1"/>
    <property type="molecule type" value="Genomic_DNA"/>
</dbReference>
<comment type="similarity">
    <text evidence="1">Belongs to the AB hydrolase superfamily.</text>
</comment>
<dbReference type="AlphaFoldDB" id="A0A7R8Z5F7"/>
<reference evidence="4" key="1">
    <citation type="submission" date="2020-11" db="EMBL/GenBank/DDBJ databases">
        <authorList>
            <person name="Tran Van P."/>
        </authorList>
    </citation>
    <scope>NUCLEOTIDE SEQUENCE</scope>
</reference>
<evidence type="ECO:0000259" key="3">
    <source>
        <dbReference type="Pfam" id="PF00561"/>
    </source>
</evidence>
<gene>
    <name evidence="4" type="ORF">TDIB3V08_LOCUS3064</name>
</gene>
<accession>A0A7R8Z5F7</accession>
<dbReference type="InterPro" id="IPR000639">
    <property type="entry name" value="Epox_hydrolase-like"/>
</dbReference>
<dbReference type="PANTHER" id="PTHR43798:SF14">
    <property type="entry name" value="SERINE HYDROLASE-LIKE PROTEIN DDB_G0286239"/>
    <property type="match status" value="1"/>
</dbReference>
<dbReference type="PRINTS" id="PR00111">
    <property type="entry name" value="ABHYDROLASE"/>
</dbReference>
<feature type="domain" description="AB hydrolase-1" evidence="3">
    <location>
        <begin position="60"/>
        <end position="314"/>
    </location>
</feature>